<dbReference type="Pfam" id="PF09084">
    <property type="entry name" value="NMT1"/>
    <property type="match status" value="1"/>
</dbReference>
<keyword evidence="3" id="KW-0732">Signal</keyword>
<dbReference type="EMBL" id="JBHRYH010000017">
    <property type="protein sequence ID" value="MFC3626130.1"/>
    <property type="molecule type" value="Genomic_DNA"/>
</dbReference>
<keyword evidence="6" id="KW-1185">Reference proteome</keyword>
<evidence type="ECO:0000313" key="6">
    <source>
        <dbReference type="Proteomes" id="UP001595636"/>
    </source>
</evidence>
<comment type="subcellular location">
    <subcellularLocation>
        <location evidence="1">Periplasm</location>
    </subcellularLocation>
</comment>
<organism evidence="5 6">
    <name type="scientific">Vogesella amnigena</name>
    <dbReference type="NCBI Taxonomy" id="1507449"/>
    <lineage>
        <taxon>Bacteria</taxon>
        <taxon>Pseudomonadati</taxon>
        <taxon>Pseudomonadota</taxon>
        <taxon>Betaproteobacteria</taxon>
        <taxon>Neisseriales</taxon>
        <taxon>Chromobacteriaceae</taxon>
        <taxon>Vogesella</taxon>
    </lineage>
</organism>
<name>A0ABV7TTS8_9NEIS</name>
<dbReference type="Proteomes" id="UP001595636">
    <property type="component" value="Unassembled WGS sequence"/>
</dbReference>
<protein>
    <submittedName>
        <fullName evidence="5">ABC transporter substrate-binding protein</fullName>
    </submittedName>
</protein>
<gene>
    <name evidence="5" type="ORF">ACFOKJ_08265</name>
</gene>
<evidence type="ECO:0000313" key="5">
    <source>
        <dbReference type="EMBL" id="MFC3626130.1"/>
    </source>
</evidence>
<dbReference type="Gene3D" id="3.40.190.10">
    <property type="entry name" value="Periplasmic binding protein-like II"/>
    <property type="match status" value="2"/>
</dbReference>
<feature type="domain" description="SsuA/THI5-like" evidence="4">
    <location>
        <begin position="62"/>
        <end position="172"/>
    </location>
</feature>
<comment type="similarity">
    <text evidence="2">Belongs to the bacterial solute-binding protein SsuA/TauA family.</text>
</comment>
<dbReference type="SUPFAM" id="SSF53850">
    <property type="entry name" value="Periplasmic binding protein-like II"/>
    <property type="match status" value="1"/>
</dbReference>
<accession>A0ABV7TTS8</accession>
<reference evidence="6" key="1">
    <citation type="journal article" date="2019" name="Int. J. Syst. Evol. Microbiol.">
        <title>The Global Catalogue of Microorganisms (GCM) 10K type strain sequencing project: providing services to taxonomists for standard genome sequencing and annotation.</title>
        <authorList>
            <consortium name="The Broad Institute Genomics Platform"/>
            <consortium name="The Broad Institute Genome Sequencing Center for Infectious Disease"/>
            <person name="Wu L."/>
            <person name="Ma J."/>
        </authorList>
    </citation>
    <scope>NUCLEOTIDE SEQUENCE [LARGE SCALE GENOMIC DNA]</scope>
    <source>
        <strain evidence="6">KCTC 42195</strain>
    </source>
</reference>
<evidence type="ECO:0000256" key="2">
    <source>
        <dbReference type="ARBA" id="ARBA00010742"/>
    </source>
</evidence>
<evidence type="ECO:0000256" key="1">
    <source>
        <dbReference type="ARBA" id="ARBA00004418"/>
    </source>
</evidence>
<evidence type="ECO:0000256" key="3">
    <source>
        <dbReference type="ARBA" id="ARBA00022729"/>
    </source>
</evidence>
<dbReference type="PANTHER" id="PTHR30024:SF47">
    <property type="entry name" value="TAURINE-BINDING PERIPLASMIC PROTEIN"/>
    <property type="match status" value="1"/>
</dbReference>
<dbReference type="PANTHER" id="PTHR30024">
    <property type="entry name" value="ALIPHATIC SULFONATES-BINDING PROTEIN-RELATED"/>
    <property type="match status" value="1"/>
</dbReference>
<sequence length="314" mass="33927">MLASALMPLLSACTPPTPLLRLGSNGWPGYLFIEWAAQSGRLPASQLRVIRFPSATLVMQGLAASMLEAACLTLDEVLTMRAEGVPLQVVAVLDVSAGADMLLVHESIQSLPQLAGKRIGVEQSAVGAIMLEAILQRAGLRPSDITLVPLLLNQHEQAFASGRVDAIITFAPHSSRLLAAGANLLFSSMSIPGRIVDVLAVRSDVLAAQRDNLQRMLDVHFQLLSAFDQQDRQTLAGLAALTDLPDASAAQVRSLFWGMHLPDRQENLEWFSGSNPRLLQSARQLQQLMQQRGLLRSQSSLDDLLHPLLREGGA</sequence>
<evidence type="ECO:0000259" key="4">
    <source>
        <dbReference type="Pfam" id="PF09084"/>
    </source>
</evidence>
<proteinExistence type="inferred from homology"/>
<dbReference type="InterPro" id="IPR015168">
    <property type="entry name" value="SsuA/THI5"/>
</dbReference>
<comment type="caution">
    <text evidence="5">The sequence shown here is derived from an EMBL/GenBank/DDBJ whole genome shotgun (WGS) entry which is preliminary data.</text>
</comment>